<keyword evidence="10" id="KW-0482">Metalloprotease</keyword>
<keyword evidence="15" id="KW-1185">Reference proteome</keyword>
<dbReference type="GO" id="GO:0016020">
    <property type="term" value="C:membrane"/>
    <property type="evidence" value="ECO:0007669"/>
    <property type="project" value="UniProtKB-SubCell"/>
</dbReference>
<accession>A0AAE3XN24</accession>
<feature type="transmembrane region" description="Helical" evidence="12">
    <location>
        <begin position="300"/>
        <end position="328"/>
    </location>
</feature>
<evidence type="ECO:0000259" key="13">
    <source>
        <dbReference type="Pfam" id="PF02163"/>
    </source>
</evidence>
<keyword evidence="11 12" id="KW-0472">Membrane</keyword>
<organism evidence="14 15">
    <name type="scientific">Aureibacter tunicatorum</name>
    <dbReference type="NCBI Taxonomy" id="866807"/>
    <lineage>
        <taxon>Bacteria</taxon>
        <taxon>Pseudomonadati</taxon>
        <taxon>Bacteroidota</taxon>
        <taxon>Cytophagia</taxon>
        <taxon>Cytophagales</taxon>
        <taxon>Persicobacteraceae</taxon>
        <taxon>Aureibacter</taxon>
    </lineage>
</organism>
<keyword evidence="5 12" id="KW-0812">Transmembrane</keyword>
<evidence type="ECO:0000256" key="11">
    <source>
        <dbReference type="ARBA" id="ARBA00023136"/>
    </source>
</evidence>
<gene>
    <name evidence="14" type="ORF">HNQ88_001941</name>
</gene>
<dbReference type="Proteomes" id="UP001185092">
    <property type="component" value="Unassembled WGS sequence"/>
</dbReference>
<reference evidence="14" key="1">
    <citation type="submission" date="2023-07" db="EMBL/GenBank/DDBJ databases">
        <title>Genomic Encyclopedia of Type Strains, Phase IV (KMG-IV): sequencing the most valuable type-strain genomes for metagenomic binning, comparative biology and taxonomic classification.</title>
        <authorList>
            <person name="Goeker M."/>
        </authorList>
    </citation>
    <scope>NUCLEOTIDE SEQUENCE</scope>
    <source>
        <strain evidence="14">DSM 26174</strain>
    </source>
</reference>
<evidence type="ECO:0000256" key="2">
    <source>
        <dbReference type="ARBA" id="ARBA00004141"/>
    </source>
</evidence>
<evidence type="ECO:0000256" key="6">
    <source>
        <dbReference type="ARBA" id="ARBA00022723"/>
    </source>
</evidence>
<protein>
    <submittedName>
        <fullName evidence="14">Zn-dependent protease</fullName>
    </submittedName>
</protein>
<proteinExistence type="inferred from homology"/>
<keyword evidence="4 14" id="KW-0645">Protease</keyword>
<keyword evidence="9 12" id="KW-1133">Transmembrane helix</keyword>
<dbReference type="PANTHER" id="PTHR39188:SF3">
    <property type="entry name" value="STAGE IV SPORULATION PROTEIN FB"/>
    <property type="match status" value="1"/>
</dbReference>
<keyword evidence="7" id="KW-0378">Hydrolase</keyword>
<evidence type="ECO:0000256" key="9">
    <source>
        <dbReference type="ARBA" id="ARBA00022989"/>
    </source>
</evidence>
<evidence type="ECO:0000256" key="7">
    <source>
        <dbReference type="ARBA" id="ARBA00022801"/>
    </source>
</evidence>
<evidence type="ECO:0000256" key="4">
    <source>
        <dbReference type="ARBA" id="ARBA00022670"/>
    </source>
</evidence>
<dbReference type="CDD" id="cd06160">
    <property type="entry name" value="S2P-M50_like_2"/>
    <property type="match status" value="1"/>
</dbReference>
<evidence type="ECO:0000313" key="14">
    <source>
        <dbReference type="EMBL" id="MDR6238904.1"/>
    </source>
</evidence>
<feature type="transmembrane region" description="Helical" evidence="12">
    <location>
        <begin position="64"/>
        <end position="86"/>
    </location>
</feature>
<feature type="transmembrane region" description="Helical" evidence="12">
    <location>
        <begin position="117"/>
        <end position="139"/>
    </location>
</feature>
<dbReference type="GO" id="GO:0046872">
    <property type="term" value="F:metal ion binding"/>
    <property type="evidence" value="ECO:0007669"/>
    <property type="project" value="UniProtKB-KW"/>
</dbReference>
<keyword evidence="8" id="KW-0862">Zinc</keyword>
<comment type="similarity">
    <text evidence="3">Belongs to the peptidase M50B family.</text>
</comment>
<sequence>MNDNELTTNTNEHTVEINGSEAIDQTYPSKPKVSSGKNQFSTSIISAVIYLASAHFILNWDLGFILKVTGVLVLHELGHFMTMKLYKYKNLKMLFLPMLGAAVIGDKDKITQKENAIVALAGPLPGIILGVFLYAFGLINNNKEFISLANIAIIINAFNLLPFMPLDGGRIFNSLFFNKSKMLEAVFIIISILCLTSVAVYIENYILLIIPLFLVLRLVNSYKLKKVHSKLDQDRVSYNKSFDELNDEEYWKIRKELAAHFPNIAKLVGDNKLAEAKQEEKIIMHVKNALERKYVKDLNLLGKIGFVVLWLTAFALPLLGIGLAHLYLN</sequence>
<evidence type="ECO:0000256" key="5">
    <source>
        <dbReference type="ARBA" id="ARBA00022692"/>
    </source>
</evidence>
<evidence type="ECO:0000256" key="10">
    <source>
        <dbReference type="ARBA" id="ARBA00023049"/>
    </source>
</evidence>
<dbReference type="InterPro" id="IPR008915">
    <property type="entry name" value="Peptidase_M50"/>
</dbReference>
<keyword evidence="6" id="KW-0479">Metal-binding</keyword>
<name>A0AAE3XN24_9BACT</name>
<dbReference type="EMBL" id="JAVDQD010000002">
    <property type="protein sequence ID" value="MDR6238904.1"/>
    <property type="molecule type" value="Genomic_DNA"/>
</dbReference>
<feature type="domain" description="Peptidase M50" evidence="13">
    <location>
        <begin position="64"/>
        <end position="139"/>
    </location>
</feature>
<dbReference type="PANTHER" id="PTHR39188">
    <property type="entry name" value="MEMBRANE-ASSOCIATED ZINC METALLOPROTEASE M50B"/>
    <property type="match status" value="1"/>
</dbReference>
<evidence type="ECO:0000313" key="15">
    <source>
        <dbReference type="Proteomes" id="UP001185092"/>
    </source>
</evidence>
<evidence type="ECO:0000256" key="12">
    <source>
        <dbReference type="SAM" id="Phobius"/>
    </source>
</evidence>
<comment type="subcellular location">
    <subcellularLocation>
        <location evidence="2">Membrane</location>
        <topology evidence="2">Multi-pass membrane protein</topology>
    </subcellularLocation>
</comment>
<dbReference type="GO" id="GO:0006508">
    <property type="term" value="P:proteolysis"/>
    <property type="evidence" value="ECO:0007669"/>
    <property type="project" value="UniProtKB-KW"/>
</dbReference>
<feature type="transmembrane region" description="Helical" evidence="12">
    <location>
        <begin position="145"/>
        <end position="161"/>
    </location>
</feature>
<comment type="cofactor">
    <cofactor evidence="1">
        <name>Zn(2+)</name>
        <dbReference type="ChEBI" id="CHEBI:29105"/>
    </cofactor>
</comment>
<evidence type="ECO:0000256" key="3">
    <source>
        <dbReference type="ARBA" id="ARBA00007931"/>
    </source>
</evidence>
<evidence type="ECO:0000256" key="8">
    <source>
        <dbReference type="ARBA" id="ARBA00022833"/>
    </source>
</evidence>
<dbReference type="Pfam" id="PF02163">
    <property type="entry name" value="Peptidase_M50"/>
    <property type="match status" value="1"/>
</dbReference>
<dbReference type="RefSeq" id="WP_309938409.1">
    <property type="nucleotide sequence ID" value="NZ_AP025305.1"/>
</dbReference>
<feature type="transmembrane region" description="Helical" evidence="12">
    <location>
        <begin position="182"/>
        <end position="199"/>
    </location>
</feature>
<evidence type="ECO:0000256" key="1">
    <source>
        <dbReference type="ARBA" id="ARBA00001947"/>
    </source>
</evidence>
<dbReference type="AlphaFoldDB" id="A0AAE3XN24"/>
<dbReference type="GO" id="GO:0008237">
    <property type="term" value="F:metallopeptidase activity"/>
    <property type="evidence" value="ECO:0007669"/>
    <property type="project" value="UniProtKB-KW"/>
</dbReference>
<comment type="caution">
    <text evidence="14">The sequence shown here is derived from an EMBL/GenBank/DDBJ whole genome shotgun (WGS) entry which is preliminary data.</text>
</comment>